<evidence type="ECO:0000256" key="17">
    <source>
        <dbReference type="ARBA" id="ARBA00024827"/>
    </source>
</evidence>
<feature type="domain" description="PAC" evidence="21">
    <location>
        <begin position="77"/>
        <end position="130"/>
    </location>
</feature>
<dbReference type="EC" id="2.7.13.3" evidence="4"/>
<keyword evidence="10" id="KW-0479">Metal-binding</keyword>
<keyword evidence="14" id="KW-0408">Iron</keyword>
<gene>
    <name evidence="22" type="ORF">EPD60_11505</name>
</gene>
<keyword evidence="23" id="KW-1185">Reference proteome</keyword>
<evidence type="ECO:0000256" key="10">
    <source>
        <dbReference type="ARBA" id="ARBA00022723"/>
    </source>
</evidence>
<dbReference type="CDD" id="cd00130">
    <property type="entry name" value="PAS"/>
    <property type="match status" value="1"/>
</dbReference>
<dbReference type="InterPro" id="IPR000014">
    <property type="entry name" value="PAS"/>
</dbReference>
<comment type="catalytic activity">
    <reaction evidence="1">
        <text>ATP + protein L-histidine = ADP + protein N-phospho-L-histidine.</text>
        <dbReference type="EC" id="2.7.13.3"/>
    </reaction>
</comment>
<evidence type="ECO:0000256" key="15">
    <source>
        <dbReference type="ARBA" id="ARBA00023012"/>
    </source>
</evidence>
<dbReference type="AlphaFoldDB" id="A0A4R1BC40"/>
<evidence type="ECO:0000256" key="4">
    <source>
        <dbReference type="ARBA" id="ARBA00012438"/>
    </source>
</evidence>
<dbReference type="Gene3D" id="3.30.565.10">
    <property type="entry name" value="Histidine kinase-like ATPase, C-terminal domain"/>
    <property type="match status" value="1"/>
</dbReference>
<dbReference type="InterPro" id="IPR050482">
    <property type="entry name" value="Sensor_HK_TwoCompSys"/>
</dbReference>
<dbReference type="GO" id="GO:0046872">
    <property type="term" value="F:metal ion binding"/>
    <property type="evidence" value="ECO:0007669"/>
    <property type="project" value="UniProtKB-KW"/>
</dbReference>
<feature type="domain" description="Histidine kinase" evidence="19">
    <location>
        <begin position="153"/>
        <end position="344"/>
    </location>
</feature>
<evidence type="ECO:0000256" key="3">
    <source>
        <dbReference type="ARBA" id="ARBA00004496"/>
    </source>
</evidence>
<keyword evidence="6" id="KW-0004">4Fe-4S</keyword>
<evidence type="ECO:0000259" key="21">
    <source>
        <dbReference type="PROSITE" id="PS50113"/>
    </source>
</evidence>
<dbReference type="SMART" id="SM00091">
    <property type="entry name" value="PAS"/>
    <property type="match status" value="1"/>
</dbReference>
<evidence type="ECO:0000313" key="22">
    <source>
        <dbReference type="EMBL" id="TCJ14601.1"/>
    </source>
</evidence>
<evidence type="ECO:0000256" key="9">
    <source>
        <dbReference type="ARBA" id="ARBA00022679"/>
    </source>
</evidence>
<dbReference type="InterPro" id="IPR035965">
    <property type="entry name" value="PAS-like_dom_sf"/>
</dbReference>
<evidence type="ECO:0000256" key="13">
    <source>
        <dbReference type="ARBA" id="ARBA00022840"/>
    </source>
</evidence>
<keyword evidence="11" id="KW-0547">Nucleotide-binding</keyword>
<keyword evidence="9" id="KW-0808">Transferase</keyword>
<evidence type="ECO:0000256" key="11">
    <source>
        <dbReference type="ARBA" id="ARBA00022741"/>
    </source>
</evidence>
<evidence type="ECO:0000259" key="20">
    <source>
        <dbReference type="PROSITE" id="PS50112"/>
    </source>
</evidence>
<dbReference type="Pfam" id="PF07730">
    <property type="entry name" value="HisKA_3"/>
    <property type="match status" value="1"/>
</dbReference>
<dbReference type="InterPro" id="IPR004358">
    <property type="entry name" value="Sig_transdc_His_kin-like_C"/>
</dbReference>
<dbReference type="GO" id="GO:0005524">
    <property type="term" value="F:ATP binding"/>
    <property type="evidence" value="ECO:0007669"/>
    <property type="project" value="UniProtKB-KW"/>
</dbReference>
<accession>A0A4R1BC40</accession>
<keyword evidence="8" id="KW-0597">Phosphoprotein</keyword>
<dbReference type="InterPro" id="IPR013656">
    <property type="entry name" value="PAS_4"/>
</dbReference>
<dbReference type="InterPro" id="IPR011712">
    <property type="entry name" value="Sig_transdc_His_kin_sub3_dim/P"/>
</dbReference>
<dbReference type="InterPro" id="IPR003594">
    <property type="entry name" value="HATPase_dom"/>
</dbReference>
<evidence type="ECO:0000256" key="7">
    <source>
        <dbReference type="ARBA" id="ARBA00022490"/>
    </source>
</evidence>
<protein>
    <recommendedName>
        <fullName evidence="5">Oxygen sensor histidine kinase NreB</fullName>
        <ecNumber evidence="4">2.7.13.3</ecNumber>
    </recommendedName>
    <alternativeName>
        <fullName evidence="18">Nitrogen regulation protein B</fullName>
    </alternativeName>
</protein>
<dbReference type="InterPro" id="IPR000700">
    <property type="entry name" value="PAS-assoc_C"/>
</dbReference>
<dbReference type="InterPro" id="IPR005467">
    <property type="entry name" value="His_kinase_dom"/>
</dbReference>
<dbReference type="GO" id="GO:0005737">
    <property type="term" value="C:cytoplasm"/>
    <property type="evidence" value="ECO:0007669"/>
    <property type="project" value="UniProtKB-SubCell"/>
</dbReference>
<feature type="domain" description="PAS" evidence="20">
    <location>
        <begin position="1"/>
        <end position="76"/>
    </location>
</feature>
<organism evidence="22 23">
    <name type="scientific">Flaviaesturariibacter flavus</name>
    <dbReference type="NCBI Taxonomy" id="2502780"/>
    <lineage>
        <taxon>Bacteria</taxon>
        <taxon>Pseudomonadati</taxon>
        <taxon>Bacteroidota</taxon>
        <taxon>Chitinophagia</taxon>
        <taxon>Chitinophagales</taxon>
        <taxon>Chitinophagaceae</taxon>
        <taxon>Flaviaestuariibacter</taxon>
    </lineage>
</organism>
<dbReference type="PROSITE" id="PS50113">
    <property type="entry name" value="PAC"/>
    <property type="match status" value="1"/>
</dbReference>
<dbReference type="Pfam" id="PF02518">
    <property type="entry name" value="HATPase_c"/>
    <property type="match status" value="1"/>
</dbReference>
<comment type="cofactor">
    <cofactor evidence="2">
        <name>[4Fe-4S] cluster</name>
        <dbReference type="ChEBI" id="CHEBI:49883"/>
    </cofactor>
</comment>
<comment type="subcellular location">
    <subcellularLocation>
        <location evidence="3">Cytoplasm</location>
    </subcellularLocation>
</comment>
<dbReference type="EMBL" id="SJZI01000042">
    <property type="protein sequence ID" value="TCJ14601.1"/>
    <property type="molecule type" value="Genomic_DNA"/>
</dbReference>
<dbReference type="PROSITE" id="PS50109">
    <property type="entry name" value="HIS_KIN"/>
    <property type="match status" value="1"/>
</dbReference>
<evidence type="ECO:0000256" key="1">
    <source>
        <dbReference type="ARBA" id="ARBA00000085"/>
    </source>
</evidence>
<dbReference type="CDD" id="cd16917">
    <property type="entry name" value="HATPase_UhpB-NarQ-NarX-like"/>
    <property type="match status" value="1"/>
</dbReference>
<dbReference type="GO" id="GO:0051539">
    <property type="term" value="F:4 iron, 4 sulfur cluster binding"/>
    <property type="evidence" value="ECO:0007669"/>
    <property type="project" value="UniProtKB-KW"/>
</dbReference>
<comment type="function">
    <text evidence="17">Member of the two-component regulatory system NreB/NreC involved in the control of dissimilatory nitrate/nitrite reduction in response to oxygen. NreB functions as a direct oxygen sensor histidine kinase which is autophosphorylated, in the absence of oxygen, probably at the conserved histidine residue, and transfers its phosphate group probably to a conserved aspartate residue of NreC. NreB/NreC activates the expression of the nitrate (narGHJI) and nitrite (nir) reductase operons, as well as the putative nitrate transporter gene narT.</text>
</comment>
<dbReference type="Pfam" id="PF08448">
    <property type="entry name" value="PAS_4"/>
    <property type="match status" value="1"/>
</dbReference>
<reference evidence="22 23" key="1">
    <citation type="submission" date="2019-03" db="EMBL/GenBank/DDBJ databases">
        <authorList>
            <person name="Kim M.K.M."/>
        </authorList>
    </citation>
    <scope>NUCLEOTIDE SEQUENCE [LARGE SCALE GENOMIC DNA]</scope>
    <source>
        <strain evidence="22 23">17J68-12</strain>
    </source>
</reference>
<dbReference type="NCBIfam" id="TIGR00229">
    <property type="entry name" value="sensory_box"/>
    <property type="match status" value="1"/>
</dbReference>
<dbReference type="GO" id="GO:0046983">
    <property type="term" value="F:protein dimerization activity"/>
    <property type="evidence" value="ECO:0007669"/>
    <property type="project" value="InterPro"/>
</dbReference>
<dbReference type="InterPro" id="IPR036890">
    <property type="entry name" value="HATPase_C_sf"/>
</dbReference>
<dbReference type="OrthoDB" id="617348at2"/>
<keyword evidence="7" id="KW-0963">Cytoplasm</keyword>
<dbReference type="PRINTS" id="PR00344">
    <property type="entry name" value="BCTRLSENSOR"/>
</dbReference>
<evidence type="ECO:0000256" key="2">
    <source>
        <dbReference type="ARBA" id="ARBA00001966"/>
    </source>
</evidence>
<dbReference type="PANTHER" id="PTHR24421">
    <property type="entry name" value="NITRATE/NITRITE SENSOR PROTEIN NARX-RELATED"/>
    <property type="match status" value="1"/>
</dbReference>
<evidence type="ECO:0000256" key="8">
    <source>
        <dbReference type="ARBA" id="ARBA00022553"/>
    </source>
</evidence>
<keyword evidence="12" id="KW-0418">Kinase</keyword>
<keyword evidence="16" id="KW-0411">Iron-sulfur</keyword>
<sequence length="355" mass="39864">MENEISHPAFYAAIDPMWLIDIEGHNRFRFADTNETFTTVTGWKKEQVVGQPMENIIPESSHKLVREKYNEAINTGKTIDYIEESVHPAGVRYGQIRVVPIADPSGKVVQLLGIAHDITDKTLLQDALISERDRKHRQITAAAIKGQELERSRVSRELHDNVNQVLTTVKLYSELSLDDNVDHKTMLPKCIDLLDKAIDEIRSLSKQLSAPSVGHLNYLESISELLESMKLAAGIEIKLETELEDCQEMDAELHLTIYRILQEQLTNIQRYANATHVLVRLMIDPNELTLDIKDDGQGFDTQKKSKGIGLINMRSRAQLLHGTFAVSSSPGKGTEVEVIFPVKVSDGMCRPAFVG</sequence>
<dbReference type="PANTHER" id="PTHR24421:SF10">
    <property type="entry name" value="NITRATE_NITRITE SENSOR PROTEIN NARQ"/>
    <property type="match status" value="1"/>
</dbReference>
<evidence type="ECO:0000256" key="6">
    <source>
        <dbReference type="ARBA" id="ARBA00022485"/>
    </source>
</evidence>
<proteinExistence type="predicted"/>
<dbReference type="Gene3D" id="3.30.450.20">
    <property type="entry name" value="PAS domain"/>
    <property type="match status" value="1"/>
</dbReference>
<evidence type="ECO:0000313" key="23">
    <source>
        <dbReference type="Proteomes" id="UP000295334"/>
    </source>
</evidence>
<keyword evidence="13" id="KW-0067">ATP-binding</keyword>
<name>A0A4R1BC40_9BACT</name>
<dbReference type="SUPFAM" id="SSF55874">
    <property type="entry name" value="ATPase domain of HSP90 chaperone/DNA topoisomerase II/histidine kinase"/>
    <property type="match status" value="1"/>
</dbReference>
<comment type="caution">
    <text evidence="22">The sequence shown here is derived from an EMBL/GenBank/DDBJ whole genome shotgun (WGS) entry which is preliminary data.</text>
</comment>
<evidence type="ECO:0000256" key="18">
    <source>
        <dbReference type="ARBA" id="ARBA00030800"/>
    </source>
</evidence>
<keyword evidence="15" id="KW-0902">Two-component regulatory system</keyword>
<dbReference type="GO" id="GO:0000155">
    <property type="term" value="F:phosphorelay sensor kinase activity"/>
    <property type="evidence" value="ECO:0007669"/>
    <property type="project" value="InterPro"/>
</dbReference>
<dbReference type="PROSITE" id="PS50112">
    <property type="entry name" value="PAS"/>
    <property type="match status" value="1"/>
</dbReference>
<dbReference type="GO" id="GO:0016020">
    <property type="term" value="C:membrane"/>
    <property type="evidence" value="ECO:0007669"/>
    <property type="project" value="InterPro"/>
</dbReference>
<dbReference type="SUPFAM" id="SSF55785">
    <property type="entry name" value="PYP-like sensor domain (PAS domain)"/>
    <property type="match status" value="1"/>
</dbReference>
<dbReference type="RefSeq" id="WP_131449591.1">
    <property type="nucleotide sequence ID" value="NZ_SJZI01000042.1"/>
</dbReference>
<evidence type="ECO:0000259" key="19">
    <source>
        <dbReference type="PROSITE" id="PS50109"/>
    </source>
</evidence>
<dbReference type="Proteomes" id="UP000295334">
    <property type="component" value="Unassembled WGS sequence"/>
</dbReference>
<evidence type="ECO:0000256" key="16">
    <source>
        <dbReference type="ARBA" id="ARBA00023014"/>
    </source>
</evidence>
<evidence type="ECO:0000256" key="12">
    <source>
        <dbReference type="ARBA" id="ARBA00022777"/>
    </source>
</evidence>
<dbReference type="Gene3D" id="1.20.5.1930">
    <property type="match status" value="1"/>
</dbReference>
<dbReference type="SMART" id="SM00387">
    <property type="entry name" value="HATPase_c"/>
    <property type="match status" value="1"/>
</dbReference>
<evidence type="ECO:0000256" key="14">
    <source>
        <dbReference type="ARBA" id="ARBA00023004"/>
    </source>
</evidence>
<evidence type="ECO:0000256" key="5">
    <source>
        <dbReference type="ARBA" id="ARBA00017322"/>
    </source>
</evidence>